<evidence type="ECO:0000256" key="5">
    <source>
        <dbReference type="ARBA" id="ARBA00022705"/>
    </source>
</evidence>
<evidence type="ECO:0000256" key="4">
    <source>
        <dbReference type="ARBA" id="ARBA00022695"/>
    </source>
</evidence>
<name>A0A0T5P8Q7_9RHOB</name>
<dbReference type="Proteomes" id="UP000325785">
    <property type="component" value="Chromosome"/>
</dbReference>
<dbReference type="EMBL" id="LAXI01000007">
    <property type="protein sequence ID" value="KRS17520.1"/>
    <property type="molecule type" value="Genomic_DNA"/>
</dbReference>
<dbReference type="OrthoDB" id="9811157at2"/>
<reference evidence="9 11" key="2">
    <citation type="submission" date="2018-08" db="EMBL/GenBank/DDBJ databases">
        <title>Genetic Globetrotter - A new plasmid hitch-hiking vast phylogenetic and geographic distances.</title>
        <authorList>
            <person name="Vollmers J."/>
            <person name="Petersen J."/>
        </authorList>
    </citation>
    <scope>NUCLEOTIDE SEQUENCE [LARGE SCALE GENOMIC DNA]</scope>
    <source>
        <strain evidence="9 11">DSM 26383</strain>
    </source>
</reference>
<keyword evidence="3" id="KW-0808">Transferase</keyword>
<dbReference type="GO" id="GO:0000428">
    <property type="term" value="C:DNA-directed RNA polymerase complex"/>
    <property type="evidence" value="ECO:0007669"/>
    <property type="project" value="UniProtKB-KW"/>
</dbReference>
<dbReference type="STRING" id="540747.SAMN04488031_101817"/>
<dbReference type="EMBL" id="CP031598">
    <property type="protein sequence ID" value="QEW26723.1"/>
    <property type="molecule type" value="Genomic_DNA"/>
</dbReference>
<dbReference type="Pfam" id="PF13362">
    <property type="entry name" value="Toprim_3"/>
    <property type="match status" value="1"/>
</dbReference>
<evidence type="ECO:0000313" key="10">
    <source>
        <dbReference type="Proteomes" id="UP000051401"/>
    </source>
</evidence>
<keyword evidence="4" id="KW-0548">Nucleotidyltransferase</keyword>
<gene>
    <name evidence="9" type="ORF">RIdsm_02525</name>
    <name evidence="8" type="ORF">XM52_13650</name>
</gene>
<dbReference type="InterPro" id="IPR006171">
    <property type="entry name" value="TOPRIM_dom"/>
</dbReference>
<evidence type="ECO:0000256" key="3">
    <source>
        <dbReference type="ARBA" id="ARBA00022679"/>
    </source>
</evidence>
<evidence type="ECO:0000313" key="11">
    <source>
        <dbReference type="Proteomes" id="UP000325785"/>
    </source>
</evidence>
<dbReference type="RefSeq" id="WP_074939770.1">
    <property type="nucleotide sequence ID" value="NZ_CP031598.1"/>
</dbReference>
<dbReference type="PATRIC" id="fig|540747.5.peg.5771"/>
<dbReference type="Pfam" id="PF08273">
    <property type="entry name" value="Zn_Ribbon_Prim"/>
    <property type="match status" value="1"/>
</dbReference>
<protein>
    <submittedName>
        <fullName evidence="9">DNA primase (Bacterial type)</fullName>
    </submittedName>
</protein>
<dbReference type="Gene3D" id="3.90.580.10">
    <property type="entry name" value="Zinc finger, CHC2-type domain"/>
    <property type="match status" value="1"/>
</dbReference>
<organism evidence="8 10">
    <name type="scientific">Roseovarius indicus</name>
    <dbReference type="NCBI Taxonomy" id="540747"/>
    <lineage>
        <taxon>Bacteria</taxon>
        <taxon>Pseudomonadati</taxon>
        <taxon>Pseudomonadota</taxon>
        <taxon>Alphaproteobacteria</taxon>
        <taxon>Rhodobacterales</taxon>
        <taxon>Roseobacteraceae</taxon>
        <taxon>Roseovarius</taxon>
    </lineage>
</organism>
<accession>A0A0T5P8Q7</accession>
<dbReference type="InterPro" id="IPR036977">
    <property type="entry name" value="DNA_primase_Znf_CHC2"/>
</dbReference>
<keyword evidence="5" id="KW-0235">DNA replication</keyword>
<dbReference type="KEGG" id="rid:RIdsm_02525"/>
<dbReference type="AlphaFoldDB" id="A0A0T5P8Q7"/>
<dbReference type="InterPro" id="IPR034154">
    <property type="entry name" value="TOPRIM_DnaG/twinkle"/>
</dbReference>
<evidence type="ECO:0000313" key="9">
    <source>
        <dbReference type="EMBL" id="QEW26723.1"/>
    </source>
</evidence>
<dbReference type="InterPro" id="IPR055570">
    <property type="entry name" value="DUF7146"/>
</dbReference>
<dbReference type="GO" id="GO:0003677">
    <property type="term" value="F:DNA binding"/>
    <property type="evidence" value="ECO:0007669"/>
    <property type="project" value="InterPro"/>
</dbReference>
<evidence type="ECO:0000256" key="2">
    <source>
        <dbReference type="ARBA" id="ARBA00022515"/>
    </source>
</evidence>
<evidence type="ECO:0000259" key="7">
    <source>
        <dbReference type="SMART" id="SM00778"/>
    </source>
</evidence>
<keyword evidence="2" id="KW-0639">Primosome</keyword>
<keyword evidence="1" id="KW-0240">DNA-directed RNA polymerase</keyword>
<sequence>MRQRDDIRDYVTGKWRGILASLGVPDSALKDQHGPCPMCGGRDRFRFDNKEGRGTYFCNQCGSGDGWNLLMNFRGWNFAEAADEVRAVCGRVNPEPIRQEASDEQKRERLRELWKASVPVQRGDVVDRYFQSRGIDELSYPESLRFCPSCWYAGDKHYPALIGVVSDADGKPVTLHRTWLAPDGSGKAPEDEVRRIMPGKIPDGAAIRLGEAGYALGIAEGIETALSAMQMYELPVWAVINSTMMEKWEPPASVEELTIFADNDAKFGGQKAAYALAHRLSVKGLSVAVKVPGDVGTDFNDMLKLKERLVA</sequence>
<dbReference type="GO" id="GO:0006269">
    <property type="term" value="P:DNA replication, synthesis of primer"/>
    <property type="evidence" value="ECO:0007669"/>
    <property type="project" value="UniProtKB-KW"/>
</dbReference>
<dbReference type="GO" id="GO:1990077">
    <property type="term" value="C:primosome complex"/>
    <property type="evidence" value="ECO:0007669"/>
    <property type="project" value="UniProtKB-KW"/>
</dbReference>
<dbReference type="Gene3D" id="3.40.1360.10">
    <property type="match status" value="1"/>
</dbReference>
<keyword evidence="10" id="KW-1185">Reference proteome</keyword>
<proteinExistence type="predicted"/>
<keyword evidence="6" id="KW-0804">Transcription</keyword>
<dbReference type="CDD" id="cd01029">
    <property type="entry name" value="TOPRIM_primases"/>
    <property type="match status" value="1"/>
</dbReference>
<dbReference type="GO" id="GO:0008270">
    <property type="term" value="F:zinc ion binding"/>
    <property type="evidence" value="ECO:0007669"/>
    <property type="project" value="InterPro"/>
</dbReference>
<dbReference type="InterPro" id="IPR013237">
    <property type="entry name" value="Phage_T7_Gp4_N"/>
</dbReference>
<reference evidence="8 10" key="1">
    <citation type="submission" date="2015-04" db="EMBL/GenBank/DDBJ databases">
        <title>The draft genome sequence of Roseovarius indicus B108T.</title>
        <authorList>
            <person name="Li G."/>
            <person name="Lai Q."/>
            <person name="Shao Z."/>
            <person name="Yan P."/>
        </authorList>
    </citation>
    <scope>NUCLEOTIDE SEQUENCE [LARGE SCALE GENOMIC DNA]</scope>
    <source>
        <strain evidence="8 10">B108</strain>
    </source>
</reference>
<dbReference type="GO" id="GO:0004386">
    <property type="term" value="F:helicase activity"/>
    <property type="evidence" value="ECO:0007669"/>
    <property type="project" value="InterPro"/>
</dbReference>
<feature type="domain" description="DNA primase/helicase Gp4 N-terminal Bacteriophage T7-like" evidence="7">
    <location>
        <begin position="31"/>
        <end position="67"/>
    </location>
</feature>
<dbReference type="SMART" id="SM00778">
    <property type="entry name" value="Prim_Zn_Ribbon"/>
    <property type="match status" value="1"/>
</dbReference>
<evidence type="ECO:0000256" key="1">
    <source>
        <dbReference type="ARBA" id="ARBA00022478"/>
    </source>
</evidence>
<evidence type="ECO:0000256" key="6">
    <source>
        <dbReference type="ARBA" id="ARBA00023163"/>
    </source>
</evidence>
<dbReference type="Proteomes" id="UP000051401">
    <property type="component" value="Unassembled WGS sequence"/>
</dbReference>
<dbReference type="Pfam" id="PF23639">
    <property type="entry name" value="DUF7146"/>
    <property type="match status" value="1"/>
</dbReference>
<evidence type="ECO:0000313" key="8">
    <source>
        <dbReference type="EMBL" id="KRS17520.1"/>
    </source>
</evidence>
<dbReference type="SUPFAM" id="SSF57783">
    <property type="entry name" value="Zinc beta-ribbon"/>
    <property type="match status" value="1"/>
</dbReference>
<dbReference type="GO" id="GO:0016779">
    <property type="term" value="F:nucleotidyltransferase activity"/>
    <property type="evidence" value="ECO:0007669"/>
    <property type="project" value="UniProtKB-KW"/>
</dbReference>